<dbReference type="OMA" id="PSKRNRM"/>
<reference evidence="3" key="2">
    <citation type="submission" date="2020-05" db="UniProtKB">
        <authorList>
            <consortium name="EnsemblMetazoa"/>
        </authorList>
    </citation>
    <scope>IDENTIFICATION</scope>
</reference>
<dbReference type="EMBL" id="ATLV01012360">
    <property type="status" value="NOT_ANNOTATED_CDS"/>
    <property type="molecule type" value="Genomic_DNA"/>
</dbReference>
<dbReference type="STRING" id="74873.A0A084VF23"/>
<sequence>MFGDGGWTRTGVELEDLSPKSPIFSSSREPSPKVAPDGRYQHASGRTTTTQSTCTRFPFDPPVSPKAHGETTRADPAAYARTHETMFSFDESPNPVRRPAPRMLEQTPVHSPSNAAETGPGPPPPTVEYSPAKPSTGESSSSASTSNTSTPKRLMNTFKTRKERLVQQAGSAVAAATAAVTSSSGKQFKNPNYDPDLTMFPFDREAIDYERIQRECFAVEEELLFEHDRAREDELARGGVGGAGGGGGESPSKALFETEIFSEHYSIFQQYAYLSQQERDALEAGRGSSSSSSSNRRSSRKPTPAADAFSPRRHRPEPPPIPPAGPRLSKFDQIATKFDMMPAKLGGGIGGGCGTLPDLRVDYFVETSCCSGAGMSVSPGGELEPPASVEPTSRARASSSAGTGAPSGGGGGVGLQRSMEATGTGAMASGTINVTSNPMEGAVCTQPRATIVVQQVRSFVRPHLYTHAHKAIYY</sequence>
<feature type="region of interest" description="Disordered" evidence="1">
    <location>
        <begin position="1"/>
        <end position="161"/>
    </location>
</feature>
<feature type="compositionally biased region" description="Low complexity" evidence="1">
    <location>
        <begin position="135"/>
        <end position="150"/>
    </location>
</feature>
<feature type="compositionally biased region" description="Low complexity" evidence="1">
    <location>
        <begin position="285"/>
        <end position="296"/>
    </location>
</feature>
<evidence type="ECO:0000313" key="4">
    <source>
        <dbReference type="Proteomes" id="UP000030765"/>
    </source>
</evidence>
<feature type="compositionally biased region" description="Gly residues" evidence="1">
    <location>
        <begin position="405"/>
        <end position="414"/>
    </location>
</feature>
<evidence type="ECO:0000313" key="2">
    <source>
        <dbReference type="EMBL" id="KFB36567.1"/>
    </source>
</evidence>
<reference evidence="2 4" key="1">
    <citation type="journal article" date="2014" name="BMC Genomics">
        <title>Genome sequence of Anopheles sinensis provides insight into genetics basis of mosquito competence for malaria parasites.</title>
        <authorList>
            <person name="Zhou D."/>
            <person name="Zhang D."/>
            <person name="Ding G."/>
            <person name="Shi L."/>
            <person name="Hou Q."/>
            <person name="Ye Y."/>
            <person name="Xu Y."/>
            <person name="Zhou H."/>
            <person name="Xiong C."/>
            <person name="Li S."/>
            <person name="Yu J."/>
            <person name="Hong S."/>
            <person name="Yu X."/>
            <person name="Zou P."/>
            <person name="Chen C."/>
            <person name="Chang X."/>
            <person name="Wang W."/>
            <person name="Lv Y."/>
            <person name="Sun Y."/>
            <person name="Ma L."/>
            <person name="Shen B."/>
            <person name="Zhu C."/>
        </authorList>
    </citation>
    <scope>NUCLEOTIDE SEQUENCE [LARGE SCALE GENOMIC DNA]</scope>
</reference>
<dbReference type="EMBL" id="KE524785">
    <property type="protein sequence ID" value="KFB36567.1"/>
    <property type="molecule type" value="Genomic_DNA"/>
</dbReference>
<feature type="compositionally biased region" description="Low complexity" evidence="1">
    <location>
        <begin position="391"/>
        <end position="404"/>
    </location>
</feature>
<feature type="region of interest" description="Disordered" evidence="1">
    <location>
        <begin position="374"/>
        <end position="417"/>
    </location>
</feature>
<dbReference type="OrthoDB" id="5239715at2759"/>
<organism evidence="2">
    <name type="scientific">Anopheles sinensis</name>
    <name type="common">Mosquito</name>
    <dbReference type="NCBI Taxonomy" id="74873"/>
    <lineage>
        <taxon>Eukaryota</taxon>
        <taxon>Metazoa</taxon>
        <taxon>Ecdysozoa</taxon>
        <taxon>Arthropoda</taxon>
        <taxon>Hexapoda</taxon>
        <taxon>Insecta</taxon>
        <taxon>Pterygota</taxon>
        <taxon>Neoptera</taxon>
        <taxon>Endopterygota</taxon>
        <taxon>Diptera</taxon>
        <taxon>Nematocera</taxon>
        <taxon>Culicoidea</taxon>
        <taxon>Culicidae</taxon>
        <taxon>Anophelinae</taxon>
        <taxon>Anopheles</taxon>
    </lineage>
</organism>
<protein>
    <submittedName>
        <fullName evidence="2">AGAP013037-PA-like protein</fullName>
    </submittedName>
</protein>
<keyword evidence="4" id="KW-1185">Reference proteome</keyword>
<gene>
    <name evidence="2" type="ORF">ZHAS_00003757</name>
</gene>
<dbReference type="InterPro" id="IPR021349">
    <property type="entry name" value="DUF2967"/>
</dbReference>
<dbReference type="VEuPathDB" id="VectorBase:ASIC003757"/>
<feature type="region of interest" description="Disordered" evidence="1">
    <location>
        <begin position="282"/>
        <end position="328"/>
    </location>
</feature>
<evidence type="ECO:0000313" key="3">
    <source>
        <dbReference type="EnsemblMetazoa" id="ASIC003757-PA"/>
    </source>
</evidence>
<dbReference type="AlphaFoldDB" id="A0A084VF23"/>
<accession>A0A084VF23</accession>
<dbReference type="EnsemblMetazoa" id="ASIC003757-RA">
    <property type="protein sequence ID" value="ASIC003757-PA"/>
    <property type="gene ID" value="ASIC003757"/>
</dbReference>
<dbReference type="Pfam" id="PF11179">
    <property type="entry name" value="DUF2967"/>
    <property type="match status" value="1"/>
</dbReference>
<evidence type="ECO:0000256" key="1">
    <source>
        <dbReference type="SAM" id="MobiDB-lite"/>
    </source>
</evidence>
<proteinExistence type="predicted"/>
<name>A0A084VF23_ANOSI</name>
<dbReference type="Proteomes" id="UP000030765">
    <property type="component" value="Unassembled WGS sequence"/>
</dbReference>